<accession>A0A137NQ55</accession>
<protein>
    <submittedName>
        <fullName evidence="1">Uncharacterized protein</fullName>
    </submittedName>
</protein>
<evidence type="ECO:0000313" key="2">
    <source>
        <dbReference type="Proteomes" id="UP000070444"/>
    </source>
</evidence>
<dbReference type="OrthoDB" id="73465at2759"/>
<dbReference type="EMBL" id="KQ965085">
    <property type="protein sequence ID" value="KXN64895.1"/>
    <property type="molecule type" value="Genomic_DNA"/>
</dbReference>
<keyword evidence="2" id="KW-1185">Reference proteome</keyword>
<name>A0A137NQ55_CONC2</name>
<organism evidence="1 2">
    <name type="scientific">Conidiobolus coronatus (strain ATCC 28846 / CBS 209.66 / NRRL 28638)</name>
    <name type="common">Delacroixia coronata</name>
    <dbReference type="NCBI Taxonomy" id="796925"/>
    <lineage>
        <taxon>Eukaryota</taxon>
        <taxon>Fungi</taxon>
        <taxon>Fungi incertae sedis</taxon>
        <taxon>Zoopagomycota</taxon>
        <taxon>Entomophthoromycotina</taxon>
        <taxon>Entomophthoromycetes</taxon>
        <taxon>Entomophthorales</taxon>
        <taxon>Ancylistaceae</taxon>
        <taxon>Conidiobolus</taxon>
    </lineage>
</organism>
<dbReference type="Proteomes" id="UP000070444">
    <property type="component" value="Unassembled WGS sequence"/>
</dbReference>
<proteinExistence type="predicted"/>
<reference evidence="1 2" key="1">
    <citation type="journal article" date="2015" name="Genome Biol. Evol.">
        <title>Phylogenomic analyses indicate that early fungi evolved digesting cell walls of algal ancestors of land plants.</title>
        <authorList>
            <person name="Chang Y."/>
            <person name="Wang S."/>
            <person name="Sekimoto S."/>
            <person name="Aerts A.L."/>
            <person name="Choi C."/>
            <person name="Clum A."/>
            <person name="LaButti K.M."/>
            <person name="Lindquist E.A."/>
            <person name="Yee Ngan C."/>
            <person name="Ohm R.A."/>
            <person name="Salamov A.A."/>
            <person name="Grigoriev I.V."/>
            <person name="Spatafora J.W."/>
            <person name="Berbee M.L."/>
        </authorList>
    </citation>
    <scope>NUCLEOTIDE SEQUENCE [LARGE SCALE GENOMIC DNA]</scope>
    <source>
        <strain evidence="1 2">NRRL 28638</strain>
    </source>
</reference>
<sequence length="302" mass="33690">MENKDGREIYYHGALYKQLADSSELSKFTIESIDFVLYFNSDLVYWFEGDGNIEANQPNFLLVAANELIKGLGAYVSIVGYGYDGLFFSPGHQIILGDSAEIVKNIGFDRYILDSLLVTTSDNKSINSLLDPYFDFESGIMTLPFKDLIPYLKNTTLIEASKKIEKLATTPDSLAIKLPSGNSLVLETSVQPYDRSRSIRFISESKYLHTKEALLTSKVIYGEEPLPQGKPEDWPTYPYGPLLIETLELMGYTLKDSYKNSVATSTSSKDGTKENNKSGNNSSNFKVNFGLLAALISFYLLS</sequence>
<dbReference type="AlphaFoldDB" id="A0A137NQ55"/>
<gene>
    <name evidence="1" type="ORF">CONCODRAFT_153755</name>
</gene>
<evidence type="ECO:0000313" key="1">
    <source>
        <dbReference type="EMBL" id="KXN64895.1"/>
    </source>
</evidence>